<accession>A0A0A9AN14</accession>
<reference evidence="1" key="1">
    <citation type="submission" date="2014-09" db="EMBL/GenBank/DDBJ databases">
        <authorList>
            <person name="Magalhaes I.L.F."/>
            <person name="Oliveira U."/>
            <person name="Santos F.R."/>
            <person name="Vidigal T.H.D.A."/>
            <person name="Brescovit A.D."/>
            <person name="Santos A.J."/>
        </authorList>
    </citation>
    <scope>NUCLEOTIDE SEQUENCE</scope>
    <source>
        <tissue evidence="1">Shoot tissue taken approximately 20 cm above the soil surface</tissue>
    </source>
</reference>
<name>A0A0A9AN14_ARUDO</name>
<evidence type="ECO:0000313" key="1">
    <source>
        <dbReference type="EMBL" id="JAD50325.1"/>
    </source>
</evidence>
<protein>
    <submittedName>
        <fullName evidence="1">Uncharacterized protein</fullName>
    </submittedName>
</protein>
<dbReference type="EMBL" id="GBRH01247570">
    <property type="protein sequence ID" value="JAD50325.1"/>
    <property type="molecule type" value="Transcribed_RNA"/>
</dbReference>
<proteinExistence type="predicted"/>
<dbReference type="AlphaFoldDB" id="A0A0A9AN14"/>
<reference evidence="1" key="2">
    <citation type="journal article" date="2015" name="Data Brief">
        <title>Shoot transcriptome of the giant reed, Arundo donax.</title>
        <authorList>
            <person name="Barrero R.A."/>
            <person name="Guerrero F.D."/>
            <person name="Moolhuijzen P."/>
            <person name="Goolsby J.A."/>
            <person name="Tidwell J."/>
            <person name="Bellgard S.E."/>
            <person name="Bellgard M.I."/>
        </authorList>
    </citation>
    <scope>NUCLEOTIDE SEQUENCE</scope>
    <source>
        <tissue evidence="1">Shoot tissue taken approximately 20 cm above the soil surface</tissue>
    </source>
</reference>
<organism evidence="1">
    <name type="scientific">Arundo donax</name>
    <name type="common">Giant reed</name>
    <name type="synonym">Donax arundinaceus</name>
    <dbReference type="NCBI Taxonomy" id="35708"/>
    <lineage>
        <taxon>Eukaryota</taxon>
        <taxon>Viridiplantae</taxon>
        <taxon>Streptophyta</taxon>
        <taxon>Embryophyta</taxon>
        <taxon>Tracheophyta</taxon>
        <taxon>Spermatophyta</taxon>
        <taxon>Magnoliopsida</taxon>
        <taxon>Liliopsida</taxon>
        <taxon>Poales</taxon>
        <taxon>Poaceae</taxon>
        <taxon>PACMAD clade</taxon>
        <taxon>Arundinoideae</taxon>
        <taxon>Arundineae</taxon>
        <taxon>Arundo</taxon>
    </lineage>
</organism>
<sequence>MHRSRREKGEEFEQAAKGMLRKGLSKWTVQGHCSW</sequence>